<evidence type="ECO:0000313" key="2">
    <source>
        <dbReference type="Proteomes" id="UP001183619"/>
    </source>
</evidence>
<sequence>MDERANVTAYYEDWFYHRLQRFVEETLPTTTALVHSKNLHATFDAHTDFPRTLVETIRDDEKLTRKEKVEVITAVIGQWMNATTGSVWSIGPCASDSLTERIGIGVKSTDGTSFFPLVPTVEDIVDQGAADSSRLDLTIALCESDRRHAKPSPNTH</sequence>
<gene>
    <name evidence="1" type="ORF">J2S37_000926</name>
</gene>
<comment type="caution">
    <text evidence="1">The sequence shown here is derived from an EMBL/GenBank/DDBJ whole genome shotgun (WGS) entry which is preliminary data.</text>
</comment>
<reference evidence="1 2" key="1">
    <citation type="submission" date="2023-07" db="EMBL/GenBank/DDBJ databases">
        <title>Sequencing the genomes of 1000 actinobacteria strains.</title>
        <authorList>
            <person name="Klenk H.-P."/>
        </authorList>
    </citation>
    <scope>NUCLEOTIDE SEQUENCE [LARGE SCALE GENOMIC DNA]</scope>
    <source>
        <strain evidence="1 2">DSM 44508</strain>
    </source>
</reference>
<keyword evidence="2" id="KW-1185">Reference proteome</keyword>
<accession>A0ABU2B9E5</accession>
<dbReference type="RefSeq" id="WP_277103433.1">
    <property type="nucleotide sequence ID" value="NZ_BAAAJS010000079.1"/>
</dbReference>
<organism evidence="1 2">
    <name type="scientific">Corynebacterium felinum</name>
    <dbReference type="NCBI Taxonomy" id="131318"/>
    <lineage>
        <taxon>Bacteria</taxon>
        <taxon>Bacillati</taxon>
        <taxon>Actinomycetota</taxon>
        <taxon>Actinomycetes</taxon>
        <taxon>Mycobacteriales</taxon>
        <taxon>Corynebacteriaceae</taxon>
        <taxon>Corynebacterium</taxon>
    </lineage>
</organism>
<dbReference type="Proteomes" id="UP001183619">
    <property type="component" value="Unassembled WGS sequence"/>
</dbReference>
<evidence type="ECO:0000313" key="1">
    <source>
        <dbReference type="EMBL" id="MDR7354388.1"/>
    </source>
</evidence>
<name>A0ABU2B9E5_9CORY</name>
<dbReference type="EMBL" id="JAVDYF010000001">
    <property type="protein sequence ID" value="MDR7354388.1"/>
    <property type="molecule type" value="Genomic_DNA"/>
</dbReference>
<proteinExistence type="predicted"/>
<protein>
    <submittedName>
        <fullName evidence="1">Uncharacterized protein</fullName>
    </submittedName>
</protein>